<organism evidence="6 7">
    <name type="scientific">Crenothrix polyspora</name>
    <dbReference type="NCBI Taxonomy" id="360316"/>
    <lineage>
        <taxon>Bacteria</taxon>
        <taxon>Pseudomonadati</taxon>
        <taxon>Pseudomonadota</taxon>
        <taxon>Gammaproteobacteria</taxon>
        <taxon>Methylococcales</taxon>
        <taxon>Crenotrichaceae</taxon>
        <taxon>Crenothrix</taxon>
    </lineage>
</organism>
<protein>
    <recommendedName>
        <fullName evidence="5">Flagellar protein FliT</fullName>
    </recommendedName>
</protein>
<keyword evidence="3" id="KW-1005">Bacterial flagellum biogenesis</keyword>
<keyword evidence="2" id="KW-0963">Cytoplasm</keyword>
<evidence type="ECO:0000256" key="5">
    <source>
        <dbReference type="ARBA" id="ARBA00093797"/>
    </source>
</evidence>
<dbReference type="AlphaFoldDB" id="A0A1R4HJ21"/>
<sequence length="66" mass="7501">MTDKAQALQQLLSLSRTMLEKAHEESWDEVIILEAERWALVRLFFLEPIQQAYVAGVIKSTGGIVK</sequence>
<dbReference type="Pfam" id="PF05400">
    <property type="entry name" value="FliT"/>
    <property type="match status" value="1"/>
</dbReference>
<keyword evidence="6" id="KW-0966">Cell projection</keyword>
<proteinExistence type="predicted"/>
<gene>
    <name evidence="6" type="ORF">CRENPOLYSF2_910005</name>
</gene>
<evidence type="ECO:0000256" key="3">
    <source>
        <dbReference type="ARBA" id="ARBA00022795"/>
    </source>
</evidence>
<keyword evidence="4" id="KW-0143">Chaperone</keyword>
<keyword evidence="6" id="KW-0969">Cilium</keyword>
<keyword evidence="7" id="KW-1185">Reference proteome</keyword>
<evidence type="ECO:0000313" key="7">
    <source>
        <dbReference type="Proteomes" id="UP000195442"/>
    </source>
</evidence>
<accession>A0A1R4HJ21</accession>
<evidence type="ECO:0000256" key="1">
    <source>
        <dbReference type="ARBA" id="ARBA00004514"/>
    </source>
</evidence>
<evidence type="ECO:0000256" key="2">
    <source>
        <dbReference type="ARBA" id="ARBA00022490"/>
    </source>
</evidence>
<dbReference type="Proteomes" id="UP000195442">
    <property type="component" value="Unassembled WGS sequence"/>
</dbReference>
<dbReference type="Gene3D" id="1.20.58.380">
    <property type="entry name" value="Flagellar protein flit"/>
    <property type="match status" value="1"/>
</dbReference>
<keyword evidence="6" id="KW-0282">Flagellum</keyword>
<dbReference type="InterPro" id="IPR008622">
    <property type="entry name" value="FliT"/>
</dbReference>
<evidence type="ECO:0000313" key="6">
    <source>
        <dbReference type="EMBL" id="SJM96225.1"/>
    </source>
</evidence>
<dbReference type="EMBL" id="FUKJ01000459">
    <property type="protein sequence ID" value="SJM96225.1"/>
    <property type="molecule type" value="Genomic_DNA"/>
</dbReference>
<comment type="subcellular location">
    <subcellularLocation>
        <location evidence="1">Cytoplasm</location>
        <location evidence="1">Cytosol</location>
    </subcellularLocation>
</comment>
<evidence type="ECO:0000256" key="4">
    <source>
        <dbReference type="ARBA" id="ARBA00023186"/>
    </source>
</evidence>
<name>A0A1R4HJ21_9GAMM</name>
<dbReference type="RefSeq" id="WP_087148593.1">
    <property type="nucleotide sequence ID" value="NZ_FUKJ01000459.1"/>
</dbReference>
<reference evidence="7" key="1">
    <citation type="submission" date="2017-02" db="EMBL/GenBank/DDBJ databases">
        <authorList>
            <person name="Daims H."/>
        </authorList>
    </citation>
    <scope>NUCLEOTIDE SEQUENCE [LARGE SCALE GENOMIC DNA]</scope>
</reference>